<dbReference type="InterPro" id="IPR052156">
    <property type="entry name" value="BCAA_Transport_ATP-bd_LivF"/>
</dbReference>
<evidence type="ECO:0000256" key="1">
    <source>
        <dbReference type="ARBA" id="ARBA00005417"/>
    </source>
</evidence>
<evidence type="ECO:0000256" key="3">
    <source>
        <dbReference type="ARBA" id="ARBA00022741"/>
    </source>
</evidence>
<dbReference type="PANTHER" id="PTHR43820">
    <property type="entry name" value="HIGH-AFFINITY BRANCHED-CHAIN AMINO ACID TRANSPORT ATP-BINDING PROTEIN LIVF"/>
    <property type="match status" value="1"/>
</dbReference>
<organism evidence="6 7">
    <name type="scientific">Rhodococcus erythropolis</name>
    <name type="common">Arthrobacter picolinophilus</name>
    <dbReference type="NCBI Taxonomy" id="1833"/>
    <lineage>
        <taxon>Bacteria</taxon>
        <taxon>Bacillati</taxon>
        <taxon>Actinomycetota</taxon>
        <taxon>Actinomycetes</taxon>
        <taxon>Mycobacteriales</taxon>
        <taxon>Nocardiaceae</taxon>
        <taxon>Rhodococcus</taxon>
        <taxon>Rhodococcus erythropolis group</taxon>
    </lineage>
</organism>
<evidence type="ECO:0000256" key="4">
    <source>
        <dbReference type="ARBA" id="ARBA00022840"/>
    </source>
</evidence>
<dbReference type="GO" id="GO:0015807">
    <property type="term" value="P:L-amino acid transport"/>
    <property type="evidence" value="ECO:0007669"/>
    <property type="project" value="TreeGrafter"/>
</dbReference>
<name>A0A0C3AAC6_RHOER</name>
<evidence type="ECO:0000313" key="7">
    <source>
        <dbReference type="Proteomes" id="UP000325576"/>
    </source>
</evidence>
<dbReference type="Proteomes" id="UP000325576">
    <property type="component" value="Unassembled WGS sequence"/>
</dbReference>
<dbReference type="Gene3D" id="3.40.50.300">
    <property type="entry name" value="P-loop containing nucleotide triphosphate hydrolases"/>
    <property type="match status" value="1"/>
</dbReference>
<dbReference type="InterPro" id="IPR003593">
    <property type="entry name" value="AAA+_ATPase"/>
</dbReference>
<sequence>MLELDRVTVRYGSAVAVREVSLVAPAGEVTAIVGPNGAGKTSLAGSIYGSVPATGTIKFDGREIQKLSALDRVRSGFAYVPQGRQLFMRMSVRENLRVGADLLGLKAEAVETAFERFPILHERSESYAGVLSGGEQQMLVLGRALLETPKVLLLDEMMTGLAPKIVAELRALVGGLAAEGVTVIVTEPALTALKSVVDRGYVMQRGELVRECDSAATLDNAYKQSMGVLSADGR</sequence>
<comment type="caution">
    <text evidence="6">The sequence shown here is derived from an EMBL/GenBank/DDBJ whole genome shotgun (WGS) entry which is preliminary data.</text>
</comment>
<dbReference type="PROSITE" id="PS00211">
    <property type="entry name" value="ABC_TRANSPORTER_1"/>
    <property type="match status" value="1"/>
</dbReference>
<evidence type="ECO:0000256" key="2">
    <source>
        <dbReference type="ARBA" id="ARBA00022448"/>
    </source>
</evidence>
<dbReference type="SMART" id="SM00382">
    <property type="entry name" value="AAA"/>
    <property type="match status" value="1"/>
</dbReference>
<comment type="similarity">
    <text evidence="1">Belongs to the ABC transporter superfamily.</text>
</comment>
<protein>
    <submittedName>
        <fullName evidence="6">ABC transporter ATP-binding protein</fullName>
    </submittedName>
</protein>
<keyword evidence="3" id="KW-0547">Nucleotide-binding</keyword>
<dbReference type="SUPFAM" id="SSF52540">
    <property type="entry name" value="P-loop containing nucleoside triphosphate hydrolases"/>
    <property type="match status" value="1"/>
</dbReference>
<evidence type="ECO:0000256" key="5">
    <source>
        <dbReference type="ARBA" id="ARBA00022970"/>
    </source>
</evidence>
<dbReference type="RefSeq" id="WP_042951161.1">
    <property type="nucleotide sequence ID" value="NZ_JABBPH010000001.1"/>
</dbReference>
<dbReference type="EMBL" id="MRBO01000513">
    <property type="protein sequence ID" value="KAB2583712.1"/>
    <property type="molecule type" value="Genomic_DNA"/>
</dbReference>
<dbReference type="PROSITE" id="PS50893">
    <property type="entry name" value="ABC_TRANSPORTER_2"/>
    <property type="match status" value="1"/>
</dbReference>
<dbReference type="Pfam" id="PF00005">
    <property type="entry name" value="ABC_tran"/>
    <property type="match status" value="1"/>
</dbReference>
<evidence type="ECO:0000313" key="6">
    <source>
        <dbReference type="EMBL" id="KAB2583712.1"/>
    </source>
</evidence>
<dbReference type="InterPro" id="IPR027417">
    <property type="entry name" value="P-loop_NTPase"/>
</dbReference>
<dbReference type="GO" id="GO:0005524">
    <property type="term" value="F:ATP binding"/>
    <property type="evidence" value="ECO:0007669"/>
    <property type="project" value="UniProtKB-KW"/>
</dbReference>
<keyword evidence="2" id="KW-0813">Transport</keyword>
<proteinExistence type="inferred from homology"/>
<dbReference type="GO" id="GO:0016887">
    <property type="term" value="F:ATP hydrolysis activity"/>
    <property type="evidence" value="ECO:0007669"/>
    <property type="project" value="InterPro"/>
</dbReference>
<dbReference type="InterPro" id="IPR017871">
    <property type="entry name" value="ABC_transporter-like_CS"/>
</dbReference>
<dbReference type="InterPro" id="IPR003439">
    <property type="entry name" value="ABC_transporter-like_ATP-bd"/>
</dbReference>
<accession>A0A0C3AAC6</accession>
<dbReference type="AlphaFoldDB" id="A0A0C3AAC6"/>
<dbReference type="GO" id="GO:0015658">
    <property type="term" value="F:branched-chain amino acid transmembrane transporter activity"/>
    <property type="evidence" value="ECO:0007669"/>
    <property type="project" value="TreeGrafter"/>
</dbReference>
<keyword evidence="5" id="KW-0029">Amino-acid transport</keyword>
<keyword evidence="4 6" id="KW-0067">ATP-binding</keyword>
<gene>
    <name evidence="6" type="ORF">BS297_19250</name>
</gene>
<dbReference type="PANTHER" id="PTHR43820:SF4">
    <property type="entry name" value="HIGH-AFFINITY BRANCHED-CHAIN AMINO ACID TRANSPORT ATP-BINDING PROTEIN LIVF"/>
    <property type="match status" value="1"/>
</dbReference>
<reference evidence="6 7" key="1">
    <citation type="journal article" date="2017" name="Poromechanics V (2013)">
        <title>Genomic Characterization of the Arsenic-Tolerant Actinobacterium, &lt;i&gt;Rhodococcus erythropolis&lt;/i&gt; S43.</title>
        <authorList>
            <person name="Retamal-Morales G."/>
            <person name="Mehnert M."/>
            <person name="Schwabe R."/>
            <person name="Tischler D."/>
            <person name="Schloemann M."/>
            <person name="Levican G.J."/>
        </authorList>
    </citation>
    <scope>NUCLEOTIDE SEQUENCE [LARGE SCALE GENOMIC DNA]</scope>
    <source>
        <strain evidence="6 7">S43</strain>
    </source>
</reference>